<organism evidence="2 3">
    <name type="scientific">Pseudomonas syringae pv. actinidiae</name>
    <dbReference type="NCBI Taxonomy" id="103796"/>
    <lineage>
        <taxon>Bacteria</taxon>
        <taxon>Pseudomonadati</taxon>
        <taxon>Pseudomonadota</taxon>
        <taxon>Gammaproteobacteria</taxon>
        <taxon>Pseudomonadales</taxon>
        <taxon>Pseudomonadaceae</taxon>
        <taxon>Pseudomonas</taxon>
        <taxon>Pseudomonas syringae</taxon>
    </lineage>
</organism>
<name>A0A3M4L033_PSESF</name>
<dbReference type="CDD" id="cd02440">
    <property type="entry name" value="AdoMet_MTases"/>
    <property type="match status" value="1"/>
</dbReference>
<gene>
    <name evidence="2" type="ORF">ALQ07_200106</name>
</gene>
<protein>
    <recommendedName>
        <fullName evidence="1">Methyltransferase domain-containing protein</fullName>
    </recommendedName>
</protein>
<dbReference type="Gene3D" id="3.40.50.150">
    <property type="entry name" value="Vaccinia Virus protein VP39"/>
    <property type="match status" value="1"/>
</dbReference>
<dbReference type="EMBL" id="RBRB01000133">
    <property type="protein sequence ID" value="RMQ34830.1"/>
    <property type="molecule type" value="Genomic_DNA"/>
</dbReference>
<dbReference type="SUPFAM" id="SSF53335">
    <property type="entry name" value="S-adenosyl-L-methionine-dependent methyltransferases"/>
    <property type="match status" value="1"/>
</dbReference>
<dbReference type="InterPro" id="IPR029063">
    <property type="entry name" value="SAM-dependent_MTases_sf"/>
</dbReference>
<feature type="domain" description="Methyltransferase" evidence="1">
    <location>
        <begin position="47"/>
        <end position="141"/>
    </location>
</feature>
<dbReference type="Pfam" id="PF13649">
    <property type="entry name" value="Methyltransf_25"/>
    <property type="match status" value="1"/>
</dbReference>
<dbReference type="AlphaFoldDB" id="A0A3M4L033"/>
<dbReference type="Proteomes" id="UP000273140">
    <property type="component" value="Unassembled WGS sequence"/>
</dbReference>
<reference evidence="2 3" key="1">
    <citation type="submission" date="2018-08" db="EMBL/GenBank/DDBJ databases">
        <title>Recombination of ecologically and evolutionarily significant loci maintains genetic cohesion in the Pseudomonas syringae species complex.</title>
        <authorList>
            <person name="Dillon M."/>
            <person name="Thakur S."/>
            <person name="Almeida R.N.D."/>
            <person name="Weir B.S."/>
            <person name="Guttman D.S."/>
        </authorList>
    </citation>
    <scope>NUCLEOTIDE SEQUENCE [LARGE SCALE GENOMIC DNA]</scope>
    <source>
        <strain evidence="2 3">ICMP 19074</strain>
    </source>
</reference>
<comment type="caution">
    <text evidence="2">The sequence shown here is derived from an EMBL/GenBank/DDBJ whole genome shotgun (WGS) entry which is preliminary data.</text>
</comment>
<dbReference type="RefSeq" id="WP_017703129.1">
    <property type="nucleotide sequence ID" value="NZ_RBRB01000133.1"/>
</dbReference>
<evidence type="ECO:0000313" key="2">
    <source>
        <dbReference type="EMBL" id="RMQ34830.1"/>
    </source>
</evidence>
<evidence type="ECO:0000259" key="1">
    <source>
        <dbReference type="Pfam" id="PF13649"/>
    </source>
</evidence>
<proteinExistence type="predicted"/>
<evidence type="ECO:0000313" key="3">
    <source>
        <dbReference type="Proteomes" id="UP000273140"/>
    </source>
</evidence>
<accession>A0A3M4L033</accession>
<dbReference type="InterPro" id="IPR041698">
    <property type="entry name" value="Methyltransf_25"/>
</dbReference>
<sequence>MIVDINDLYTGGADLYKSFSADRDFDRQVNILIDLGGFNVRTDINFLELFAGPAEHSKAFLRTGRGKAFAIDASSQMADLARSDCIKNFEYEISNLPEFPKCFDGVKFDIIFAARYSVGYLDIGKLHLLMEVCLRSLSDGGILVFELHSPDIVFNAMRDLDIQTRDFVTFDGLPGCVKWPYGPIEMEWSGWVANFKVNISRHIGNDFITSNYISREHLHTHDLASFLATLFENVEIISTSALDVQFSDAIVFACKYKI</sequence>